<evidence type="ECO:0000256" key="1">
    <source>
        <dbReference type="ARBA" id="ARBA00004613"/>
    </source>
</evidence>
<evidence type="ECO:0000256" key="9">
    <source>
        <dbReference type="RuleBase" id="RU364138"/>
    </source>
</evidence>
<evidence type="ECO:0000256" key="2">
    <source>
        <dbReference type="ARBA" id="ARBA00007835"/>
    </source>
</evidence>
<dbReference type="EC" id="3.1.1.-" evidence="9"/>
<keyword evidence="3" id="KW-0964">Secreted</keyword>
<dbReference type="EMBL" id="GIBP01007043">
    <property type="protein sequence ID" value="NDV36012.1"/>
    <property type="molecule type" value="Transcribed_RNA"/>
</dbReference>
<protein>
    <recommendedName>
        <fullName evidence="9">Phospholipase B-like</fullName>
        <ecNumber evidence="9">3.1.1.-</ecNumber>
    </recommendedName>
</protein>
<evidence type="ECO:0000256" key="6">
    <source>
        <dbReference type="ARBA" id="ARBA00022963"/>
    </source>
</evidence>
<accession>A0A6B2LG10</accession>
<dbReference type="Pfam" id="PF04916">
    <property type="entry name" value="Phospholip_B"/>
    <property type="match status" value="1"/>
</dbReference>
<keyword evidence="5 9" id="KW-0378">Hydrolase</keyword>
<dbReference type="GO" id="GO:0005576">
    <property type="term" value="C:extracellular region"/>
    <property type="evidence" value="ECO:0007669"/>
    <property type="project" value="UniProtKB-SubCell"/>
</dbReference>
<dbReference type="PANTHER" id="PTHR12370:SF3">
    <property type="entry name" value="PHOSPHOLIPASE B-LIKE 2-RELATED"/>
    <property type="match status" value="1"/>
</dbReference>
<dbReference type="GO" id="GO:0004620">
    <property type="term" value="F:phospholipase activity"/>
    <property type="evidence" value="ECO:0007669"/>
    <property type="project" value="InterPro"/>
</dbReference>
<sequence length="223" mass="25812">MSDSGESWVSVFAEFNSGTYNNQWQIVDYKLFEPGNPIKPGTLWIAEQIPGQVFSADKSDFLANGGYWPSYNIPYFPANYNISGYPAYFLKYGNRYSYLNSPRAQIFRRDAGKVQNMEDMKRIMRYNEFQTDPLSIHDACETVAARCDLNTPWREGYYFAEGAIDCKIVDVGFVRDLKSWIVAGPTWDSQPPFAWTEQWKDVAHYGMPLVYAFHFEVTQPKFK</sequence>
<name>A0A6B2LG10_9EUKA</name>
<evidence type="ECO:0000256" key="7">
    <source>
        <dbReference type="ARBA" id="ARBA00023098"/>
    </source>
</evidence>
<dbReference type="PANTHER" id="PTHR12370">
    <property type="entry name" value="PHOSPHOLIPASE B-RELATED"/>
    <property type="match status" value="1"/>
</dbReference>
<evidence type="ECO:0000256" key="8">
    <source>
        <dbReference type="ARBA" id="ARBA00023180"/>
    </source>
</evidence>
<dbReference type="InterPro" id="IPR007000">
    <property type="entry name" value="PLipase_B-like"/>
</dbReference>
<reference evidence="10" key="1">
    <citation type="journal article" date="2020" name="J. Eukaryot. Microbiol.">
        <title>De novo Sequencing, Assembly and Annotation of the Transcriptome for the Free-Living Testate Amoeba Arcella intermedia.</title>
        <authorList>
            <person name="Ribeiro G.M."/>
            <person name="Porfirio-Sousa A.L."/>
            <person name="Maurer-Alcala X.X."/>
            <person name="Katz L.A."/>
            <person name="Lahr D.J.G."/>
        </authorList>
    </citation>
    <scope>NUCLEOTIDE SEQUENCE</scope>
</reference>
<dbReference type="AlphaFoldDB" id="A0A6B2LG10"/>
<comment type="subcellular location">
    <subcellularLocation>
        <location evidence="1">Secreted</location>
    </subcellularLocation>
</comment>
<keyword evidence="6 9" id="KW-0442">Lipid degradation</keyword>
<evidence type="ECO:0000256" key="3">
    <source>
        <dbReference type="ARBA" id="ARBA00022525"/>
    </source>
</evidence>
<comment type="similarity">
    <text evidence="2 9">Belongs to the phospholipase B-like family.</text>
</comment>
<evidence type="ECO:0000256" key="5">
    <source>
        <dbReference type="ARBA" id="ARBA00022801"/>
    </source>
</evidence>
<evidence type="ECO:0000256" key="4">
    <source>
        <dbReference type="ARBA" id="ARBA00022729"/>
    </source>
</evidence>
<proteinExistence type="inferred from homology"/>
<dbReference type="GO" id="GO:0009395">
    <property type="term" value="P:phospholipid catabolic process"/>
    <property type="evidence" value="ECO:0007669"/>
    <property type="project" value="TreeGrafter"/>
</dbReference>
<dbReference type="Gene3D" id="3.60.60.30">
    <property type="match status" value="1"/>
</dbReference>
<evidence type="ECO:0000313" key="10">
    <source>
        <dbReference type="EMBL" id="NDV36012.1"/>
    </source>
</evidence>
<comment type="function">
    <text evidence="9">Putative phospholipase.</text>
</comment>
<keyword evidence="7 9" id="KW-0443">Lipid metabolism</keyword>
<keyword evidence="8" id="KW-0325">Glycoprotein</keyword>
<keyword evidence="4" id="KW-0732">Signal</keyword>
<organism evidence="10">
    <name type="scientific">Arcella intermedia</name>
    <dbReference type="NCBI Taxonomy" id="1963864"/>
    <lineage>
        <taxon>Eukaryota</taxon>
        <taxon>Amoebozoa</taxon>
        <taxon>Tubulinea</taxon>
        <taxon>Elardia</taxon>
        <taxon>Arcellinida</taxon>
        <taxon>Sphaerothecina</taxon>
        <taxon>Arcellidae</taxon>
        <taxon>Arcella</taxon>
    </lineage>
</organism>